<accession>A0A3B0ULR5</accession>
<evidence type="ECO:0000259" key="16">
    <source>
        <dbReference type="Pfam" id="PF00912"/>
    </source>
</evidence>
<evidence type="ECO:0000256" key="14">
    <source>
        <dbReference type="ARBA" id="ARBA00049902"/>
    </source>
</evidence>
<evidence type="ECO:0000256" key="4">
    <source>
        <dbReference type="ARBA" id="ARBA00022670"/>
    </source>
</evidence>
<dbReference type="GO" id="GO:0008955">
    <property type="term" value="F:peptidoglycan glycosyltransferase activity"/>
    <property type="evidence" value="ECO:0007669"/>
    <property type="project" value="UniProtKB-EC"/>
</dbReference>
<keyword evidence="3" id="KW-0121">Carboxypeptidase</keyword>
<reference evidence="17" key="1">
    <citation type="submission" date="2018-06" db="EMBL/GenBank/DDBJ databases">
        <authorList>
            <person name="Zhirakovskaya E."/>
        </authorList>
    </citation>
    <scope>NUCLEOTIDE SEQUENCE</scope>
</reference>
<dbReference type="GO" id="GO:0008658">
    <property type="term" value="F:penicillin binding"/>
    <property type="evidence" value="ECO:0007669"/>
    <property type="project" value="InterPro"/>
</dbReference>
<evidence type="ECO:0000259" key="15">
    <source>
        <dbReference type="Pfam" id="PF00905"/>
    </source>
</evidence>
<keyword evidence="5 17" id="KW-0328">Glycosyltransferase</keyword>
<evidence type="ECO:0000256" key="2">
    <source>
        <dbReference type="ARBA" id="ARBA00022475"/>
    </source>
</evidence>
<comment type="subcellular location">
    <subcellularLocation>
        <location evidence="1">Cell membrane</location>
    </subcellularLocation>
</comment>
<evidence type="ECO:0000256" key="1">
    <source>
        <dbReference type="ARBA" id="ARBA00004236"/>
    </source>
</evidence>
<dbReference type="Gene3D" id="3.40.710.10">
    <property type="entry name" value="DD-peptidase/beta-lactamase superfamily"/>
    <property type="match status" value="1"/>
</dbReference>
<dbReference type="GO" id="GO:0030288">
    <property type="term" value="C:outer membrane-bounded periplasmic space"/>
    <property type="evidence" value="ECO:0007669"/>
    <property type="project" value="TreeGrafter"/>
</dbReference>
<dbReference type="InterPro" id="IPR013783">
    <property type="entry name" value="Ig-like_fold"/>
</dbReference>
<keyword evidence="8" id="KW-0133">Cell shape</keyword>
<dbReference type="Pfam" id="PF17957">
    <property type="entry name" value="Big_7"/>
    <property type="match status" value="1"/>
</dbReference>
<evidence type="ECO:0000256" key="3">
    <source>
        <dbReference type="ARBA" id="ARBA00022645"/>
    </source>
</evidence>
<dbReference type="PANTHER" id="PTHR32282">
    <property type="entry name" value="BINDING PROTEIN TRANSPEPTIDASE, PUTATIVE-RELATED"/>
    <property type="match status" value="1"/>
</dbReference>
<dbReference type="GO" id="GO:0008360">
    <property type="term" value="P:regulation of cell shape"/>
    <property type="evidence" value="ECO:0007669"/>
    <property type="project" value="UniProtKB-KW"/>
</dbReference>
<keyword evidence="2" id="KW-1003">Cell membrane</keyword>
<feature type="domain" description="Glycosyl transferase family 51" evidence="16">
    <location>
        <begin position="111"/>
        <end position="284"/>
    </location>
</feature>
<evidence type="ECO:0000256" key="7">
    <source>
        <dbReference type="ARBA" id="ARBA00022801"/>
    </source>
</evidence>
<name>A0A3B0ULR5_9ZZZZ</name>
<dbReference type="Gene3D" id="1.10.3810.10">
    <property type="entry name" value="Biosynthetic peptidoglycan transglycosylase-like"/>
    <property type="match status" value="1"/>
</dbReference>
<dbReference type="GO" id="GO:0005886">
    <property type="term" value="C:plasma membrane"/>
    <property type="evidence" value="ECO:0007669"/>
    <property type="project" value="UniProtKB-SubCell"/>
</dbReference>
<dbReference type="InterPro" id="IPR001264">
    <property type="entry name" value="Glyco_trans_51"/>
</dbReference>
<evidence type="ECO:0000256" key="13">
    <source>
        <dbReference type="ARBA" id="ARBA00044770"/>
    </source>
</evidence>
<dbReference type="InterPro" id="IPR012338">
    <property type="entry name" value="Beta-lactam/transpept-like"/>
</dbReference>
<evidence type="ECO:0000256" key="12">
    <source>
        <dbReference type="ARBA" id="ARBA00023316"/>
    </source>
</evidence>
<dbReference type="InterPro" id="IPR050396">
    <property type="entry name" value="Glycosyltr_51/Transpeptidase"/>
</dbReference>
<keyword evidence="6 17" id="KW-0808">Transferase</keyword>
<dbReference type="InterPro" id="IPR036950">
    <property type="entry name" value="PBP_transglycosylase"/>
</dbReference>
<dbReference type="SUPFAM" id="SSF56601">
    <property type="entry name" value="beta-lactamase/transpeptidase-like"/>
    <property type="match status" value="1"/>
</dbReference>
<proteinExistence type="predicted"/>
<dbReference type="InterPro" id="IPR001460">
    <property type="entry name" value="PCN-bd_Tpept"/>
</dbReference>
<keyword evidence="12" id="KW-0961">Cell wall biogenesis/degradation</keyword>
<gene>
    <name evidence="17" type="ORF">MNBD_CHLOROFLEXI01-2939</name>
</gene>
<sequence>MPKPTRIIKWRTRRQRRRQRGGLNIFRWVTVLLLGLTTAVFTFMLLGVLGVTAVFASFSRDLPNFTELEQLGQDSDTTFETSKIYAWGNPNADGQRDLTLIYEIIDPLGGDRQWLPLDQIPQQAIDATIAIEDRTFWTNQGFDLIGIGRAFNEYVLQGGDIQGGSSITQQVVKNNLIAPERRIVGADVGLDDYQRKLEELLLAQQVSESYTKEQVLEWYLNSNFYGNLAYGIEAAARVYFDKPAAELTLAEAAMLAAIPQSPALNPINNPEAAKARQELVLDGMVREGMISEETAVSTKQLPVTVVNSITDRFDIIAPHFALYVQAQLEEMFGPELVLGGGLRVYTSLDLATQQQAECVARAHVNRLSGTIGPGLPADEQSSCTALDFLPPLAASDEGIDRNVSNAAVIMLDPQTAEIKAMVGSLNYWDASIDGSFNVAVDGLRQPGSAFKPFTYLTALSQGYSAASMVLDVETDFSAANNGIPYVPQNYDRDFQGPIRLRQALGSSYNIPAVQVMSWVGVNKVLRTAHSMGIDSLNQGTSSYGLSLTLGGGEVTLLDMTYAFSVMDNMGAMVGQPRPADQIRPGYRSLDPVAILRVEDRNGNLLYEYSQPQRREILTPQLAYIMNDMLSDRSARCAAFGCPNVLELPGNRPAAAKTGTTNDFRDGWTVGYTPQLVTGVWVGNSDNSTMQNVPGSKGAAPIWNALMSWALQDEPLEGWTRPSGIVERAVCNLSGLLPTSFCPTVSEIFIDGTQPAIFDNLYQEFAINRETGRLATIYTPPELVDRELFIIYPQAAADWVRENEIPQPPDEYDTIPAPDSPDDNIRISSPTPFAYARGQLVITGTARSDNFSFYRLAYFAGLTPINLQSLTDEVREPKENEALAVWDVSELEGLYTLLLTVVQEDGRFEEYSVQVTIDNTPPTAEILFPLPNQQIFTDEEWVIVQAQVADDISLDRVEFYVDGAGVPFAISTVPPFTEKWDIPGPGCHSFRVVAFDAAGNESSGGETAVTVCLIERE</sequence>
<keyword evidence="9" id="KW-0573">Peptidoglycan synthesis</keyword>
<evidence type="ECO:0000256" key="8">
    <source>
        <dbReference type="ARBA" id="ARBA00022960"/>
    </source>
</evidence>
<dbReference type="GO" id="GO:0009252">
    <property type="term" value="P:peptidoglycan biosynthetic process"/>
    <property type="evidence" value="ECO:0007669"/>
    <property type="project" value="UniProtKB-KW"/>
</dbReference>
<evidence type="ECO:0000256" key="9">
    <source>
        <dbReference type="ARBA" id="ARBA00022984"/>
    </source>
</evidence>
<dbReference type="Pfam" id="PF00905">
    <property type="entry name" value="Transpeptidase"/>
    <property type="match status" value="1"/>
</dbReference>
<dbReference type="GO" id="GO:0071555">
    <property type="term" value="P:cell wall organization"/>
    <property type="evidence" value="ECO:0007669"/>
    <property type="project" value="UniProtKB-KW"/>
</dbReference>
<evidence type="ECO:0000256" key="6">
    <source>
        <dbReference type="ARBA" id="ARBA00022679"/>
    </source>
</evidence>
<dbReference type="EMBL" id="UOEU01000023">
    <property type="protein sequence ID" value="VAW30050.1"/>
    <property type="molecule type" value="Genomic_DNA"/>
</dbReference>
<evidence type="ECO:0000256" key="10">
    <source>
        <dbReference type="ARBA" id="ARBA00023136"/>
    </source>
</evidence>
<protein>
    <recommendedName>
        <fullName evidence="13">peptidoglycan glycosyltransferase</fullName>
        <ecNumber evidence="13">2.4.99.28</ecNumber>
    </recommendedName>
</protein>
<dbReference type="InterPro" id="IPR023346">
    <property type="entry name" value="Lysozyme-like_dom_sf"/>
</dbReference>
<comment type="catalytic activity">
    <reaction evidence="14">
        <text>[GlcNAc-(1-&gt;4)-Mur2Ac(oyl-L-Ala-gamma-D-Glu-L-Lys-D-Ala-D-Ala)](n)-di-trans,octa-cis-undecaprenyl diphosphate + beta-D-GlcNAc-(1-&gt;4)-Mur2Ac(oyl-L-Ala-gamma-D-Glu-L-Lys-D-Ala-D-Ala)-di-trans,octa-cis-undecaprenyl diphosphate = [GlcNAc-(1-&gt;4)-Mur2Ac(oyl-L-Ala-gamma-D-Glu-L-Lys-D-Ala-D-Ala)](n+1)-di-trans,octa-cis-undecaprenyl diphosphate + di-trans,octa-cis-undecaprenyl diphosphate + H(+)</text>
        <dbReference type="Rhea" id="RHEA:23708"/>
        <dbReference type="Rhea" id="RHEA-COMP:9602"/>
        <dbReference type="Rhea" id="RHEA-COMP:9603"/>
        <dbReference type="ChEBI" id="CHEBI:15378"/>
        <dbReference type="ChEBI" id="CHEBI:58405"/>
        <dbReference type="ChEBI" id="CHEBI:60033"/>
        <dbReference type="ChEBI" id="CHEBI:78435"/>
        <dbReference type="EC" id="2.4.99.28"/>
    </reaction>
</comment>
<dbReference type="Pfam" id="PF00912">
    <property type="entry name" value="Transgly"/>
    <property type="match status" value="1"/>
</dbReference>
<keyword evidence="7" id="KW-0378">Hydrolase</keyword>
<dbReference type="AlphaFoldDB" id="A0A3B0ULR5"/>
<keyword evidence="11" id="KW-0511">Multifunctional enzyme</keyword>
<keyword evidence="4" id="KW-0645">Protease</keyword>
<dbReference type="GO" id="GO:0006508">
    <property type="term" value="P:proteolysis"/>
    <property type="evidence" value="ECO:0007669"/>
    <property type="project" value="UniProtKB-KW"/>
</dbReference>
<dbReference type="Gene3D" id="2.60.40.10">
    <property type="entry name" value="Immunoglobulins"/>
    <property type="match status" value="1"/>
</dbReference>
<dbReference type="SUPFAM" id="SSF53955">
    <property type="entry name" value="Lysozyme-like"/>
    <property type="match status" value="1"/>
</dbReference>
<evidence type="ECO:0000256" key="5">
    <source>
        <dbReference type="ARBA" id="ARBA00022676"/>
    </source>
</evidence>
<evidence type="ECO:0000256" key="11">
    <source>
        <dbReference type="ARBA" id="ARBA00023268"/>
    </source>
</evidence>
<organism evidence="17">
    <name type="scientific">hydrothermal vent metagenome</name>
    <dbReference type="NCBI Taxonomy" id="652676"/>
    <lineage>
        <taxon>unclassified sequences</taxon>
        <taxon>metagenomes</taxon>
        <taxon>ecological metagenomes</taxon>
    </lineage>
</organism>
<evidence type="ECO:0000313" key="17">
    <source>
        <dbReference type="EMBL" id="VAW30050.1"/>
    </source>
</evidence>
<dbReference type="EC" id="2.4.99.28" evidence="13"/>
<dbReference type="PANTHER" id="PTHR32282:SF11">
    <property type="entry name" value="PENICILLIN-BINDING PROTEIN 1B"/>
    <property type="match status" value="1"/>
</dbReference>
<keyword evidence="10" id="KW-0472">Membrane</keyword>
<feature type="domain" description="Penicillin-binding protein transpeptidase" evidence="15">
    <location>
        <begin position="407"/>
        <end position="706"/>
    </location>
</feature>
<dbReference type="GO" id="GO:0004180">
    <property type="term" value="F:carboxypeptidase activity"/>
    <property type="evidence" value="ECO:0007669"/>
    <property type="project" value="UniProtKB-KW"/>
</dbReference>